<reference evidence="3" key="1">
    <citation type="journal article" date="2014" name="Sci. Data">
        <title>Genomes of diverse isolates of the marine cyanobacterium Prochlorococcus.</title>
        <authorList>
            <person name="Biller S."/>
            <person name="Berube P."/>
            <person name="Thompson J."/>
            <person name="Kelly L."/>
            <person name="Roggensack S."/>
            <person name="Awad L."/>
            <person name="Roache-Johnson K."/>
            <person name="Ding H."/>
            <person name="Giovannoni S.J."/>
            <person name="Moore L.R."/>
            <person name="Chisholm S.W."/>
        </authorList>
    </citation>
    <scope>NUCLEOTIDE SEQUENCE [LARGE SCALE GENOMIC DNA]</scope>
    <source>
        <strain evidence="3">GP2</strain>
    </source>
</reference>
<evidence type="ECO:0000256" key="1">
    <source>
        <dbReference type="SAM" id="Phobius"/>
    </source>
</evidence>
<comment type="caution">
    <text evidence="2">The sequence shown here is derived from an EMBL/GenBank/DDBJ whole genome shotgun (WGS) entry which is preliminary data.</text>
</comment>
<dbReference type="Proteomes" id="UP000030598">
    <property type="component" value="Unassembled WGS sequence"/>
</dbReference>
<feature type="transmembrane region" description="Helical" evidence="1">
    <location>
        <begin position="42"/>
        <end position="64"/>
    </location>
</feature>
<dbReference type="eggNOG" id="ENOG5030S0A">
    <property type="taxonomic scope" value="Bacteria"/>
</dbReference>
<evidence type="ECO:0000313" key="3">
    <source>
        <dbReference type="Proteomes" id="UP000030598"/>
    </source>
</evidence>
<protein>
    <submittedName>
        <fullName evidence="2">Uncharacterized protein</fullName>
    </submittedName>
</protein>
<dbReference type="RefSeq" id="WP_025968163.1">
    <property type="nucleotide sequence ID" value="NZ_CP138934.1"/>
</dbReference>
<keyword evidence="1" id="KW-1133">Transmembrane helix</keyword>
<accession>A0A0A1ZAX0</accession>
<sequence>MPKIFKQNKFALLGANILIILLWVTISSFLMNLFQSENAPFYIYKISFLIRFLPPIWVTWFLWIKRGGLKR</sequence>
<dbReference type="AlphaFoldDB" id="A0A0A1ZAX0"/>
<dbReference type="EMBL" id="JNAH01000007">
    <property type="protein sequence ID" value="KGF86575.1"/>
    <property type="molecule type" value="Genomic_DNA"/>
</dbReference>
<evidence type="ECO:0000313" key="2">
    <source>
        <dbReference type="EMBL" id="KGF86575.1"/>
    </source>
</evidence>
<keyword evidence="1" id="KW-0812">Transmembrane</keyword>
<organism evidence="2 3">
    <name type="scientific">Prochlorococcus marinus str. GP2</name>
    <dbReference type="NCBI Taxonomy" id="59925"/>
    <lineage>
        <taxon>Bacteria</taxon>
        <taxon>Bacillati</taxon>
        <taxon>Cyanobacteriota</taxon>
        <taxon>Cyanophyceae</taxon>
        <taxon>Synechococcales</taxon>
        <taxon>Prochlorococcaceae</taxon>
        <taxon>Prochlorococcus</taxon>
    </lineage>
</organism>
<proteinExistence type="predicted"/>
<feature type="transmembrane region" description="Helical" evidence="1">
    <location>
        <begin position="12"/>
        <end position="30"/>
    </location>
</feature>
<name>A0A0A1ZAX0_PROMR</name>
<dbReference type="OrthoDB" id="541332at2"/>
<gene>
    <name evidence="2" type="ORF">EU91_1337</name>
</gene>
<keyword evidence="1" id="KW-0472">Membrane</keyword>
<dbReference type="STRING" id="59925.EU91_1337"/>